<accession>A0A1X1L6P1</accession>
<evidence type="ECO:0000313" key="2">
    <source>
        <dbReference type="EMBL" id="ORP07279.1"/>
    </source>
</evidence>
<dbReference type="Proteomes" id="UP000193206">
    <property type="component" value="Unassembled WGS sequence"/>
</dbReference>
<feature type="transmembrane region" description="Helical" evidence="1">
    <location>
        <begin position="7"/>
        <end position="24"/>
    </location>
</feature>
<dbReference type="RefSeq" id="WP_084930207.1">
    <property type="nucleotide sequence ID" value="NZ_NCVN01000026.1"/>
</dbReference>
<comment type="caution">
    <text evidence="2">The sequence shown here is derived from an EMBL/GenBank/DDBJ whole genome shotgun (WGS) entry which is preliminary data.</text>
</comment>
<sequence length="113" mass="12447">MKNSIKIRLAIITIAIIGFLFYGFRDNGSVLYYGQSYTAGSVFKPDSYLSAGLFKSAGKEINKLVSKKRGSSLTGVMVSVVVGGITFFTLWQDDDFKDILVEARKQGENNYNG</sequence>
<evidence type="ECO:0000313" key="3">
    <source>
        <dbReference type="Proteomes" id="UP000193206"/>
    </source>
</evidence>
<dbReference type="AlphaFoldDB" id="A0A1X1L6P1"/>
<reference evidence="2 3" key="1">
    <citation type="journal article" date="2016" name="Eur. J. Clin. Microbiol. Infect. Dis.">
        <title>Whole genome sequencing as a tool for phylogenetic analysis of clinical strains of Mitis group streptococci.</title>
        <authorList>
            <person name="Rasmussen L.H."/>
            <person name="Dargis R."/>
            <person name="Hojholt K."/>
            <person name="Christensen J.J."/>
            <person name="Skovgaard O."/>
            <person name="Justesen U.S."/>
            <person name="Rosenvinge F.S."/>
            <person name="Moser C."/>
            <person name="Lukjancenko O."/>
            <person name="Rasmussen S."/>
            <person name="Nielsen X.C."/>
        </authorList>
    </citation>
    <scope>NUCLEOTIDE SEQUENCE [LARGE SCALE GENOMIC DNA]</scope>
    <source>
        <strain evidence="2 3">B_009152_10</strain>
    </source>
</reference>
<feature type="transmembrane region" description="Helical" evidence="1">
    <location>
        <begin position="72"/>
        <end position="91"/>
    </location>
</feature>
<keyword evidence="1" id="KW-1133">Transmembrane helix</keyword>
<gene>
    <name evidence="2" type="ORF">B7692_05900</name>
</gene>
<proteinExistence type="predicted"/>
<dbReference type="EMBL" id="NCVN01000026">
    <property type="protein sequence ID" value="ORP07279.1"/>
    <property type="molecule type" value="Genomic_DNA"/>
</dbReference>
<evidence type="ECO:0000256" key="1">
    <source>
        <dbReference type="SAM" id="Phobius"/>
    </source>
</evidence>
<organism evidence="2 3">
    <name type="scientific">Streptococcus mitis</name>
    <dbReference type="NCBI Taxonomy" id="28037"/>
    <lineage>
        <taxon>Bacteria</taxon>
        <taxon>Bacillati</taxon>
        <taxon>Bacillota</taxon>
        <taxon>Bacilli</taxon>
        <taxon>Lactobacillales</taxon>
        <taxon>Streptococcaceae</taxon>
        <taxon>Streptococcus</taxon>
        <taxon>Streptococcus mitis group</taxon>
    </lineage>
</organism>
<keyword evidence="1" id="KW-0812">Transmembrane</keyword>
<name>A0A1X1L6P1_STRMT</name>
<protein>
    <submittedName>
        <fullName evidence="2">Uncharacterized protein</fullName>
    </submittedName>
</protein>
<keyword evidence="1" id="KW-0472">Membrane</keyword>